<feature type="domain" description="Creatinase N-terminal" evidence="5">
    <location>
        <begin position="22"/>
        <end position="155"/>
    </location>
</feature>
<dbReference type="Pfam" id="PF00557">
    <property type="entry name" value="Peptidase_M24"/>
    <property type="match status" value="1"/>
</dbReference>
<feature type="domain" description="Peptidase M24" evidence="4">
    <location>
        <begin position="165"/>
        <end position="365"/>
    </location>
</feature>
<dbReference type="PRINTS" id="PR00599">
    <property type="entry name" value="MAPEPTIDASE"/>
</dbReference>
<sequence length="382" mass="42172">MLPNVHFSLIKTLGGCALMNKLHQLRQTITDQGLAVAYISDPMTIKYLTGFYSDPVERVLALLVFADHDPFLFAPALEVEAIKQSGWAYPVYGYLDHEQPYQMIADQVKRRVADPQNWGAELGFLTVARLRALQENFPHAKFDFDLTPAIEQMRLLKDDQEIATLKEAGKWADFALEVGFKAVHPGVSEQAVAAELEYALKQHGIMNMSFDTLIQAGAHAAEPHGATSDRLIKEGDLVLFDLGTVYDGYISDVSRTVAVGEITKQQEEIYQVCLEAQLTAQAAAKPGMTAAELDAIARQVIEKAGYGEYFIHRLGHGMGMSEHEFPSIMEGNDLQLQPGMCFSIEPGIYMPGIAGVRIEDCVHITPTGCEPFTHTTKALQTL</sequence>
<evidence type="ECO:0000256" key="1">
    <source>
        <dbReference type="ARBA" id="ARBA00001936"/>
    </source>
</evidence>
<protein>
    <submittedName>
        <fullName evidence="6">Xaa-Pro dipeptidase</fullName>
    </submittedName>
</protein>
<evidence type="ECO:0000259" key="5">
    <source>
        <dbReference type="Pfam" id="PF01321"/>
    </source>
</evidence>
<dbReference type="Proteomes" id="UP000050816">
    <property type="component" value="Unassembled WGS sequence"/>
</dbReference>
<dbReference type="InterPro" id="IPR036005">
    <property type="entry name" value="Creatinase/aminopeptidase-like"/>
</dbReference>
<dbReference type="InterPro" id="IPR000587">
    <property type="entry name" value="Creatinase_N"/>
</dbReference>
<evidence type="ECO:0000313" key="7">
    <source>
        <dbReference type="Proteomes" id="UP000050816"/>
    </source>
</evidence>
<dbReference type="GO" id="GO:0008235">
    <property type="term" value="F:metalloexopeptidase activity"/>
    <property type="evidence" value="ECO:0007669"/>
    <property type="project" value="UniProtKB-ARBA"/>
</dbReference>
<evidence type="ECO:0000259" key="4">
    <source>
        <dbReference type="Pfam" id="PF00557"/>
    </source>
</evidence>
<keyword evidence="3" id="KW-0464">Manganese</keyword>
<proteinExistence type="inferred from homology"/>
<dbReference type="AlphaFoldDB" id="A0A0R1UF06"/>
<dbReference type="EMBL" id="AZFK01000013">
    <property type="protein sequence ID" value="KRL91949.1"/>
    <property type="molecule type" value="Genomic_DNA"/>
</dbReference>
<dbReference type="PANTHER" id="PTHR46112:SF10">
    <property type="entry name" value="DIPEPTIDASE YKVY-RELATED"/>
    <property type="match status" value="1"/>
</dbReference>
<reference evidence="6 7" key="1">
    <citation type="journal article" date="2015" name="Genome Announc.">
        <title>Expanding the biotechnology potential of lactobacilli through comparative genomics of 213 strains and associated genera.</title>
        <authorList>
            <person name="Sun Z."/>
            <person name="Harris H.M."/>
            <person name="McCann A."/>
            <person name="Guo C."/>
            <person name="Argimon S."/>
            <person name="Zhang W."/>
            <person name="Yang X."/>
            <person name="Jeffery I.B."/>
            <person name="Cooney J.C."/>
            <person name="Kagawa T.F."/>
            <person name="Liu W."/>
            <person name="Song Y."/>
            <person name="Salvetti E."/>
            <person name="Wrobel A."/>
            <person name="Rasinkangas P."/>
            <person name="Parkhill J."/>
            <person name="Rea M.C."/>
            <person name="O'Sullivan O."/>
            <person name="Ritari J."/>
            <person name="Douillard F.P."/>
            <person name="Paul Ross R."/>
            <person name="Yang R."/>
            <person name="Briner A.E."/>
            <person name="Felis G.E."/>
            <person name="de Vos W.M."/>
            <person name="Barrangou R."/>
            <person name="Klaenhammer T.R."/>
            <person name="Caufield P.W."/>
            <person name="Cui Y."/>
            <person name="Zhang H."/>
            <person name="O'Toole P.W."/>
        </authorList>
    </citation>
    <scope>NUCLEOTIDE SEQUENCE [LARGE SCALE GENOMIC DNA]</scope>
    <source>
        <strain evidence="6 7">DSM 15946</strain>
    </source>
</reference>
<dbReference type="InterPro" id="IPR001714">
    <property type="entry name" value="Pept_M24_MAP"/>
</dbReference>
<comment type="cofactor">
    <cofactor evidence="1">
        <name>Mn(2+)</name>
        <dbReference type="ChEBI" id="CHEBI:29035"/>
    </cofactor>
</comment>
<evidence type="ECO:0000256" key="2">
    <source>
        <dbReference type="ARBA" id="ARBA00008766"/>
    </source>
</evidence>
<dbReference type="SUPFAM" id="SSF55920">
    <property type="entry name" value="Creatinase/aminopeptidase"/>
    <property type="match status" value="1"/>
</dbReference>
<evidence type="ECO:0000256" key="3">
    <source>
        <dbReference type="ARBA" id="ARBA00023211"/>
    </source>
</evidence>
<dbReference type="GO" id="GO:0004177">
    <property type="term" value="F:aminopeptidase activity"/>
    <property type="evidence" value="ECO:0007669"/>
    <property type="project" value="UniProtKB-ARBA"/>
</dbReference>
<evidence type="ECO:0000313" key="6">
    <source>
        <dbReference type="EMBL" id="KRL91949.1"/>
    </source>
</evidence>
<dbReference type="PANTHER" id="PTHR46112">
    <property type="entry name" value="AMINOPEPTIDASE"/>
    <property type="match status" value="1"/>
</dbReference>
<organism evidence="6 7">
    <name type="scientific">Limosilactobacillus ingluviei DSM 15946</name>
    <dbReference type="NCBI Taxonomy" id="1423760"/>
    <lineage>
        <taxon>Bacteria</taxon>
        <taxon>Bacillati</taxon>
        <taxon>Bacillota</taxon>
        <taxon>Bacilli</taxon>
        <taxon>Lactobacillales</taxon>
        <taxon>Lactobacillaceae</taxon>
        <taxon>Limosilactobacillus</taxon>
    </lineage>
</organism>
<dbReference type="Gene3D" id="3.40.350.10">
    <property type="entry name" value="Creatinase/prolidase N-terminal domain"/>
    <property type="match status" value="1"/>
</dbReference>
<comment type="similarity">
    <text evidence="2">Belongs to the peptidase M24B family.</text>
</comment>
<dbReference type="PATRIC" id="fig|1423760.3.peg.545"/>
<dbReference type="Gene3D" id="3.90.230.10">
    <property type="entry name" value="Creatinase/methionine aminopeptidase superfamily"/>
    <property type="match status" value="1"/>
</dbReference>
<comment type="caution">
    <text evidence="6">The sequence shown here is derived from an EMBL/GenBank/DDBJ whole genome shotgun (WGS) entry which is preliminary data.</text>
</comment>
<accession>A0A0R1UF06</accession>
<name>A0A0R1UF06_9LACO</name>
<dbReference type="SUPFAM" id="SSF53092">
    <property type="entry name" value="Creatinase/prolidase N-terminal domain"/>
    <property type="match status" value="1"/>
</dbReference>
<dbReference type="InterPro" id="IPR050659">
    <property type="entry name" value="Peptidase_M24B"/>
</dbReference>
<dbReference type="InterPro" id="IPR000994">
    <property type="entry name" value="Pept_M24"/>
</dbReference>
<dbReference type="Pfam" id="PF01321">
    <property type="entry name" value="Creatinase_N"/>
    <property type="match status" value="1"/>
</dbReference>
<dbReference type="InterPro" id="IPR029149">
    <property type="entry name" value="Creatin/AminoP/Spt16_N"/>
</dbReference>
<gene>
    <name evidence="6" type="ORF">FC43_GL000524</name>
</gene>
<dbReference type="CDD" id="cd01092">
    <property type="entry name" value="APP-like"/>
    <property type="match status" value="1"/>
</dbReference>